<gene>
    <name evidence="5" type="ORF">FRY98_16170</name>
</gene>
<accession>A0A5D0CTD2</accession>
<dbReference type="InterPro" id="IPR002347">
    <property type="entry name" value="SDR_fam"/>
</dbReference>
<dbReference type="PANTHER" id="PTHR43963:SF6">
    <property type="entry name" value="CHAIN DEHYDROGENASE FAMILY PROTEIN, PUTATIVE (AFU_ORTHOLOGUE AFUA_3G15350)-RELATED"/>
    <property type="match status" value="1"/>
</dbReference>
<dbReference type="Pfam" id="PF00106">
    <property type="entry name" value="adh_short"/>
    <property type="match status" value="1"/>
</dbReference>
<dbReference type="PRINTS" id="PR00081">
    <property type="entry name" value="GDHRDH"/>
</dbReference>
<dbReference type="EMBL" id="VSDO01000003">
    <property type="protein sequence ID" value="TYA12245.1"/>
    <property type="molecule type" value="Genomic_DNA"/>
</dbReference>
<evidence type="ECO:0000256" key="4">
    <source>
        <dbReference type="RuleBase" id="RU000363"/>
    </source>
</evidence>
<comment type="caution">
    <text evidence="5">The sequence shown here is derived from an EMBL/GenBank/DDBJ whole genome shotgun (WGS) entry which is preliminary data.</text>
</comment>
<evidence type="ECO:0000256" key="2">
    <source>
        <dbReference type="ARBA" id="ARBA00022857"/>
    </source>
</evidence>
<evidence type="ECO:0000256" key="3">
    <source>
        <dbReference type="ARBA" id="ARBA00023002"/>
    </source>
</evidence>
<dbReference type="InterPro" id="IPR036291">
    <property type="entry name" value="NAD(P)-bd_dom_sf"/>
</dbReference>
<evidence type="ECO:0000313" key="6">
    <source>
        <dbReference type="Proteomes" id="UP000325218"/>
    </source>
</evidence>
<dbReference type="Proteomes" id="UP000325218">
    <property type="component" value="Unassembled WGS sequence"/>
</dbReference>
<keyword evidence="3" id="KW-0560">Oxidoreductase</keyword>
<evidence type="ECO:0000256" key="1">
    <source>
        <dbReference type="ARBA" id="ARBA00006484"/>
    </source>
</evidence>
<evidence type="ECO:0000313" key="5">
    <source>
        <dbReference type="EMBL" id="TYA12245.1"/>
    </source>
</evidence>
<proteinExistence type="inferred from homology"/>
<dbReference type="GO" id="GO:0016491">
    <property type="term" value="F:oxidoreductase activity"/>
    <property type="evidence" value="ECO:0007669"/>
    <property type="project" value="UniProtKB-KW"/>
</dbReference>
<dbReference type="OrthoDB" id="5786478at2"/>
<reference evidence="5 6" key="1">
    <citation type="submission" date="2019-08" db="EMBL/GenBank/DDBJ databases">
        <title>Genome sequencing of Paenibacillus faecis DSM 23593(T).</title>
        <authorList>
            <person name="Kook J.-K."/>
            <person name="Park S.-N."/>
            <person name="Lim Y.K."/>
        </authorList>
    </citation>
    <scope>NUCLEOTIDE SEQUENCE [LARGE SCALE GENOMIC DNA]</scope>
    <source>
        <strain evidence="5 6">DSM 23593</strain>
    </source>
</reference>
<sequence>MENKIALVTGASKGIGYEVARQLAKQGVTVLVAARTKAAAEEAAGELRREGLQALGVELEVTNAEHIAEIAQFIQETYGRLDILVNNAGIWAENSGYEGDAFRDTFEVNTFAPFFITEALLPLLLKSDAGRIVNQSSALGSIQFQLSNELAQRIATPAYSASKAALNMLTAYWAQKTKGTNLKVNSVHPGLVKTRMGGEKAELSAEEGAKTAGFTIWMSSCLGEMFEQQEGLIGMSPHLFDRVSLRLSANETG</sequence>
<name>A0A5D0CTD2_9BACL</name>
<organism evidence="5 6">
    <name type="scientific">Paenibacillus faecis</name>
    <dbReference type="NCBI Taxonomy" id="862114"/>
    <lineage>
        <taxon>Bacteria</taxon>
        <taxon>Bacillati</taxon>
        <taxon>Bacillota</taxon>
        <taxon>Bacilli</taxon>
        <taxon>Bacillales</taxon>
        <taxon>Paenibacillaceae</taxon>
        <taxon>Paenibacillus</taxon>
    </lineage>
</organism>
<dbReference type="PANTHER" id="PTHR43963">
    <property type="entry name" value="CARBONYL REDUCTASE 1-RELATED"/>
    <property type="match status" value="1"/>
</dbReference>
<comment type="similarity">
    <text evidence="1 4">Belongs to the short-chain dehydrogenases/reductases (SDR) family.</text>
</comment>
<dbReference type="AlphaFoldDB" id="A0A5D0CTD2"/>
<dbReference type="PRINTS" id="PR00080">
    <property type="entry name" value="SDRFAMILY"/>
</dbReference>
<protein>
    <submittedName>
        <fullName evidence="5">SDR family NAD(P)-dependent oxidoreductase</fullName>
    </submittedName>
</protein>
<dbReference type="SUPFAM" id="SSF51735">
    <property type="entry name" value="NAD(P)-binding Rossmann-fold domains"/>
    <property type="match status" value="1"/>
</dbReference>
<keyword evidence="2" id="KW-0521">NADP</keyword>
<dbReference type="Gene3D" id="3.40.50.720">
    <property type="entry name" value="NAD(P)-binding Rossmann-like Domain"/>
    <property type="match status" value="1"/>
</dbReference>
<keyword evidence="6" id="KW-1185">Reference proteome</keyword>
<dbReference type="RefSeq" id="WP_148453780.1">
    <property type="nucleotide sequence ID" value="NZ_VSDO01000003.1"/>
</dbReference>